<protein>
    <submittedName>
        <fullName evidence="1">Uncharacterized protein</fullName>
    </submittedName>
</protein>
<reference evidence="1" key="1">
    <citation type="submission" date="2022-02" db="EMBL/GenBank/DDBJ databases">
        <title>Plant Genome Project.</title>
        <authorList>
            <person name="Zhang R.-G."/>
        </authorList>
    </citation>
    <scope>NUCLEOTIDE SEQUENCE</scope>
    <source>
        <strain evidence="1">AT1</strain>
    </source>
</reference>
<dbReference type="EMBL" id="CM046395">
    <property type="protein sequence ID" value="KAI8543516.1"/>
    <property type="molecule type" value="Genomic_DNA"/>
</dbReference>
<name>A0ACC0MSH6_RHOML</name>
<sequence length="231" mass="26641">MKRTNNLPTVSVRLTLYFLFWVNRKILTLYFDPTILRNQSQQWQQQRYREEAAELYEAAAAVRSRKKEKRGRTAAVAAMQDHYATGWGQRRSLRPMPELASIVNLLYAPLNIKVKLSAEEFETALIAPKKHFGRYTHTSTEGWALSFAAIDRRKQTSPEPSDRREIAAKPVFPINGGWIGPSQIPQQDPFDAPSPKSSDYDVDHKPEPLDRRSFSDKILELDFQPDLLLER</sequence>
<accession>A0ACC0MSH6</accession>
<dbReference type="Proteomes" id="UP001062846">
    <property type="component" value="Chromosome 8"/>
</dbReference>
<keyword evidence="2" id="KW-1185">Reference proteome</keyword>
<evidence type="ECO:0000313" key="1">
    <source>
        <dbReference type="EMBL" id="KAI8543516.1"/>
    </source>
</evidence>
<proteinExistence type="predicted"/>
<gene>
    <name evidence="1" type="ORF">RHMOL_Rhmol08G0224600</name>
</gene>
<comment type="caution">
    <text evidence="1">The sequence shown here is derived from an EMBL/GenBank/DDBJ whole genome shotgun (WGS) entry which is preliminary data.</text>
</comment>
<evidence type="ECO:0000313" key="2">
    <source>
        <dbReference type="Proteomes" id="UP001062846"/>
    </source>
</evidence>
<organism evidence="1 2">
    <name type="scientific">Rhododendron molle</name>
    <name type="common">Chinese azalea</name>
    <name type="synonym">Azalea mollis</name>
    <dbReference type="NCBI Taxonomy" id="49168"/>
    <lineage>
        <taxon>Eukaryota</taxon>
        <taxon>Viridiplantae</taxon>
        <taxon>Streptophyta</taxon>
        <taxon>Embryophyta</taxon>
        <taxon>Tracheophyta</taxon>
        <taxon>Spermatophyta</taxon>
        <taxon>Magnoliopsida</taxon>
        <taxon>eudicotyledons</taxon>
        <taxon>Gunneridae</taxon>
        <taxon>Pentapetalae</taxon>
        <taxon>asterids</taxon>
        <taxon>Ericales</taxon>
        <taxon>Ericaceae</taxon>
        <taxon>Ericoideae</taxon>
        <taxon>Rhodoreae</taxon>
        <taxon>Rhododendron</taxon>
    </lineage>
</organism>